<dbReference type="GO" id="GO:0061630">
    <property type="term" value="F:ubiquitin protein ligase activity"/>
    <property type="evidence" value="ECO:0007669"/>
    <property type="project" value="TreeGrafter"/>
</dbReference>
<dbReference type="InterPro" id="IPR015947">
    <property type="entry name" value="PUA-like_sf"/>
</dbReference>
<dbReference type="InterPro" id="IPR003105">
    <property type="entry name" value="SRA_YDG"/>
</dbReference>
<feature type="domain" description="YDG" evidence="4">
    <location>
        <begin position="329"/>
        <end position="464"/>
    </location>
</feature>
<dbReference type="SMART" id="SM00466">
    <property type="entry name" value="SRA"/>
    <property type="match status" value="1"/>
</dbReference>
<feature type="region of interest" description="Disordered" evidence="3">
    <location>
        <begin position="147"/>
        <end position="172"/>
    </location>
</feature>
<dbReference type="EMBL" id="VXIT01000001">
    <property type="protein sequence ID" value="KAA6416369.1"/>
    <property type="molecule type" value="Genomic_DNA"/>
</dbReference>
<protein>
    <recommendedName>
        <fullName evidence="4">YDG domain-containing protein</fullName>
    </recommendedName>
</protein>
<dbReference type="Gene3D" id="2.30.280.10">
    <property type="entry name" value="SRA-YDG"/>
    <property type="match status" value="1"/>
</dbReference>
<dbReference type="Pfam" id="PF02182">
    <property type="entry name" value="SAD_SRA"/>
    <property type="match status" value="1"/>
</dbReference>
<proteinExistence type="predicted"/>
<feature type="region of interest" description="Disordered" evidence="3">
    <location>
        <begin position="26"/>
        <end position="111"/>
    </location>
</feature>
<evidence type="ECO:0000313" key="5">
    <source>
        <dbReference type="EMBL" id="KAA6416369.1"/>
    </source>
</evidence>
<dbReference type="GO" id="GO:0044027">
    <property type="term" value="P:negative regulation of gene expression via chromosomal CpG island methylation"/>
    <property type="evidence" value="ECO:0007669"/>
    <property type="project" value="TreeGrafter"/>
</dbReference>
<evidence type="ECO:0000256" key="3">
    <source>
        <dbReference type="SAM" id="MobiDB-lite"/>
    </source>
</evidence>
<organism evidence="5 6">
    <name type="scientific">Lasallia pustulata</name>
    <dbReference type="NCBI Taxonomy" id="136370"/>
    <lineage>
        <taxon>Eukaryota</taxon>
        <taxon>Fungi</taxon>
        <taxon>Dikarya</taxon>
        <taxon>Ascomycota</taxon>
        <taxon>Pezizomycotina</taxon>
        <taxon>Lecanoromycetes</taxon>
        <taxon>OSLEUM clade</taxon>
        <taxon>Umbilicariomycetidae</taxon>
        <taxon>Umbilicariales</taxon>
        <taxon>Umbilicariaceae</taxon>
        <taxon>Lasallia</taxon>
    </lineage>
</organism>
<dbReference type="InterPro" id="IPR045134">
    <property type="entry name" value="UHRF1/2-like"/>
</dbReference>
<dbReference type="SUPFAM" id="SSF88697">
    <property type="entry name" value="PUA domain-like"/>
    <property type="match status" value="1"/>
</dbReference>
<name>A0A5M8Q5I5_9LECA</name>
<dbReference type="GO" id="GO:0016567">
    <property type="term" value="P:protein ubiquitination"/>
    <property type="evidence" value="ECO:0007669"/>
    <property type="project" value="TreeGrafter"/>
</dbReference>
<accession>A0A5M8Q5I5</accession>
<reference evidence="5 6" key="1">
    <citation type="submission" date="2019-09" db="EMBL/GenBank/DDBJ databases">
        <title>The hologenome of the rock-dwelling lichen Lasallia pustulata.</title>
        <authorList>
            <person name="Greshake Tzovaras B."/>
            <person name="Segers F."/>
            <person name="Bicker A."/>
            <person name="Dal Grande F."/>
            <person name="Otte J."/>
            <person name="Hankeln T."/>
            <person name="Schmitt I."/>
            <person name="Ebersberger I."/>
        </authorList>
    </citation>
    <scope>NUCLEOTIDE SEQUENCE [LARGE SCALE GENOMIC DNA]</scope>
    <source>
        <strain evidence="5">A1-1</strain>
    </source>
</reference>
<dbReference type="GO" id="GO:0005634">
    <property type="term" value="C:nucleus"/>
    <property type="evidence" value="ECO:0007669"/>
    <property type="project" value="UniProtKB-SubCell"/>
</dbReference>
<dbReference type="Proteomes" id="UP000324767">
    <property type="component" value="Unassembled WGS sequence"/>
</dbReference>
<evidence type="ECO:0000256" key="1">
    <source>
        <dbReference type="ARBA" id="ARBA00023242"/>
    </source>
</evidence>
<dbReference type="PANTHER" id="PTHR14140">
    <property type="entry name" value="E3 UBIQUITIN-PROTEIN LIGASE UHRF-RELATED"/>
    <property type="match status" value="1"/>
</dbReference>
<dbReference type="PANTHER" id="PTHR14140:SF27">
    <property type="entry name" value="OS04G0289800 PROTEIN"/>
    <property type="match status" value="1"/>
</dbReference>
<comment type="subcellular location">
    <subcellularLocation>
        <location evidence="2">Nucleus</location>
    </subcellularLocation>
</comment>
<comment type="caution">
    <text evidence="5">The sequence shown here is derived from an EMBL/GenBank/DDBJ whole genome shotgun (WGS) entry which is preliminary data.</text>
</comment>
<evidence type="ECO:0000313" key="6">
    <source>
        <dbReference type="Proteomes" id="UP000324767"/>
    </source>
</evidence>
<sequence length="497" mass="55421">MGTDAGNGAREPLKDYRSALAKAKLLALEDSKERTRQRPPGSRRSSSDQKRSRPQTHPASTQGQKHATSIKPPSLHDRSAAAVVKQEPELEVPTLELIPQSSHPVAAPKPNQYAGLVSAKKRKWEEQSPEPGCATVISAARESRALQNRPFAPLKKPVKGPRPPYEDVRSVDTRTTRHSSEWYERIDMKQKYARSDLESLKYLKALIQKCEASAKQDDRDEFQSVVSKLRQRLHQTQFYDFISGVLVKKSKLLEDEGLPSIFSGSSRVQYPWDIRADSLSLYQQWLSGVTDPHLLRGIETKTNRTANGKETKSRRLQREYQNRFSCNHVGAGGLQNGQWWPLQICAMRDGAHGEIEGGIHGQPGKGAYSVVLSSGGYADVDDGDTLKYCGTPGTDAKPSPGTVHLKDSCKYKTPVRVLRSSALPATNPYRPTKGLRYDGLYNVMEYEILDADTAMHRFTLKRCGGQDPIRYRGVEKRPTVEELAEYSKIRALLGLGA</sequence>
<feature type="compositionally biased region" description="Polar residues" evidence="3">
    <location>
        <begin position="55"/>
        <end position="67"/>
    </location>
</feature>
<evidence type="ECO:0000256" key="2">
    <source>
        <dbReference type="PROSITE-ProRule" id="PRU00358"/>
    </source>
</evidence>
<dbReference type="InterPro" id="IPR036987">
    <property type="entry name" value="SRA-YDG_sf"/>
</dbReference>
<dbReference type="PROSITE" id="PS51015">
    <property type="entry name" value="YDG"/>
    <property type="match status" value="1"/>
</dbReference>
<dbReference type="AlphaFoldDB" id="A0A5M8Q5I5"/>
<evidence type="ECO:0000259" key="4">
    <source>
        <dbReference type="PROSITE" id="PS51015"/>
    </source>
</evidence>
<gene>
    <name evidence="5" type="ORF">FRX48_01089</name>
</gene>
<keyword evidence="1 2" id="KW-0539">Nucleus</keyword>
<feature type="compositionally biased region" description="Basic and acidic residues" evidence="3">
    <location>
        <begin position="27"/>
        <end position="36"/>
    </location>
</feature>
<dbReference type="OrthoDB" id="2270193at2759"/>